<protein>
    <submittedName>
        <fullName evidence="3">Uncharacterized protein</fullName>
    </submittedName>
</protein>
<reference evidence="3 4" key="1">
    <citation type="submission" date="2024-09" db="EMBL/GenBank/DDBJ databases">
        <authorList>
            <person name="Sun Q."/>
            <person name="Mori K."/>
        </authorList>
    </citation>
    <scope>NUCLEOTIDE SEQUENCE [LARGE SCALE GENOMIC DNA]</scope>
    <source>
        <strain evidence="3 4">JCM 14321</strain>
    </source>
</reference>
<evidence type="ECO:0000256" key="1">
    <source>
        <dbReference type="SAM" id="MobiDB-lite"/>
    </source>
</evidence>
<proteinExistence type="predicted"/>
<evidence type="ECO:0000313" key="3">
    <source>
        <dbReference type="EMBL" id="MFB9643576.1"/>
    </source>
</evidence>
<keyword evidence="2" id="KW-1133">Transmembrane helix</keyword>
<feature type="region of interest" description="Disordered" evidence="1">
    <location>
        <begin position="143"/>
        <end position="187"/>
    </location>
</feature>
<sequence>MSAVVAARVLLVAAGLVFVGVGGAVMLTEVPPERYLGIAVWVGAAIVVHDAVIAPVVVAVGLGAGAVRDRLGRRAVAVGQGALLVGAVLTAIALPAIIAQERGNANPTVLVGSYALVIVIVWAVVAAVLLAVTSPAIGRMLRRARRAGRSRRPARPVRPVPSRRPAPSGRPARSRQAGRPEGTERTK</sequence>
<evidence type="ECO:0000256" key="2">
    <source>
        <dbReference type="SAM" id="Phobius"/>
    </source>
</evidence>
<keyword evidence="4" id="KW-1185">Reference proteome</keyword>
<feature type="compositionally biased region" description="Low complexity" evidence="1">
    <location>
        <begin position="165"/>
        <end position="175"/>
    </location>
</feature>
<feature type="transmembrane region" description="Helical" evidence="2">
    <location>
        <begin position="38"/>
        <end position="63"/>
    </location>
</feature>
<dbReference type="Proteomes" id="UP001589667">
    <property type="component" value="Unassembled WGS sequence"/>
</dbReference>
<name>A0ABV5SVT7_9MICO</name>
<feature type="compositionally biased region" description="Basic residues" evidence="1">
    <location>
        <begin position="143"/>
        <end position="155"/>
    </location>
</feature>
<comment type="caution">
    <text evidence="3">The sequence shown here is derived from an EMBL/GenBank/DDBJ whole genome shotgun (WGS) entry which is preliminary data.</text>
</comment>
<feature type="transmembrane region" description="Helical" evidence="2">
    <location>
        <begin position="111"/>
        <end position="137"/>
    </location>
</feature>
<feature type="transmembrane region" description="Helical" evidence="2">
    <location>
        <begin position="75"/>
        <end position="99"/>
    </location>
</feature>
<keyword evidence="2" id="KW-0812">Transmembrane</keyword>
<keyword evidence="2" id="KW-0472">Membrane</keyword>
<dbReference type="EMBL" id="JBHMBL010000003">
    <property type="protein sequence ID" value="MFB9643576.1"/>
    <property type="molecule type" value="Genomic_DNA"/>
</dbReference>
<evidence type="ECO:0000313" key="4">
    <source>
        <dbReference type="Proteomes" id="UP001589667"/>
    </source>
</evidence>
<accession>A0ABV5SVT7</accession>
<dbReference type="RefSeq" id="WP_212277376.1">
    <property type="nucleotide sequence ID" value="NZ_BAAANI010000003.1"/>
</dbReference>
<feature type="transmembrane region" description="Helical" evidence="2">
    <location>
        <begin position="7"/>
        <end position="26"/>
    </location>
</feature>
<gene>
    <name evidence="3" type="ORF">ACFFQV_14865</name>
</gene>
<organism evidence="3 4">
    <name type="scientific">Agromyces lapidis</name>
    <dbReference type="NCBI Taxonomy" id="279574"/>
    <lineage>
        <taxon>Bacteria</taxon>
        <taxon>Bacillati</taxon>
        <taxon>Actinomycetota</taxon>
        <taxon>Actinomycetes</taxon>
        <taxon>Micrococcales</taxon>
        <taxon>Microbacteriaceae</taxon>
        <taxon>Agromyces</taxon>
    </lineage>
</organism>